<evidence type="ECO:0000313" key="2">
    <source>
        <dbReference type="Proteomes" id="UP000240987"/>
    </source>
</evidence>
<dbReference type="InterPro" id="IPR025955">
    <property type="entry name" value="TraC/Conjuga_ATPase"/>
</dbReference>
<organism evidence="1 2">
    <name type="scientific">Photobacterium frigidiphilum</name>
    <dbReference type="NCBI Taxonomy" id="264736"/>
    <lineage>
        <taxon>Bacteria</taxon>
        <taxon>Pseudomonadati</taxon>
        <taxon>Pseudomonadota</taxon>
        <taxon>Gammaproteobacteria</taxon>
        <taxon>Vibrionales</taxon>
        <taxon>Vibrionaceae</taxon>
        <taxon>Photobacterium</taxon>
    </lineage>
</organism>
<evidence type="ECO:0000313" key="1">
    <source>
        <dbReference type="EMBL" id="PSU45744.1"/>
    </source>
</evidence>
<dbReference type="AlphaFoldDB" id="A0A2T3JAD2"/>
<dbReference type="EMBL" id="PYMJ01000027">
    <property type="protein sequence ID" value="PSU45744.1"/>
    <property type="molecule type" value="Genomic_DNA"/>
</dbReference>
<dbReference type="RefSeq" id="WP_107244505.1">
    <property type="nucleotide sequence ID" value="NZ_PYMJ01000027.1"/>
</dbReference>
<reference evidence="1 2" key="1">
    <citation type="submission" date="2018-01" db="EMBL/GenBank/DDBJ databases">
        <title>Whole genome sequencing of Histamine producing bacteria.</title>
        <authorList>
            <person name="Butler K."/>
        </authorList>
    </citation>
    <scope>NUCLEOTIDE SEQUENCE [LARGE SCALE GENOMIC DNA]</scope>
    <source>
        <strain evidence="1 2">JCM 12947</strain>
    </source>
</reference>
<dbReference type="InterPro" id="IPR022303">
    <property type="entry name" value="Conjug_Trfer_ATPase"/>
</dbReference>
<sequence length="906" mass="102221">MLQRLRDGVTSLFTHGKAFEVPPLDYTVPPSFASHLPWVDIDDDGIVELEDGRSIGAFFTIKPVSTEDKKQKNLNKIVKNLTNTFGSLSQGEEDIPWIIQLFARDVDNFGDVVDQLKAKARVNDAFTEAVLAQDAKHFSFIGREQGIFSVDNRPWRGRDRQVIVAVYRWLPKDANDAHVQKNLAQLKALQKRVLLPSSFKDYGVSIAKAKGDAVFQWLAPFLNPSPIRGESHFYRQQFSPIDRDYAERLLRSRVTADVDNGLWWFKGEKNIANRVVELDTWDSDAFLAGCIFGEVSDDDDTAPGCVVFDELPPGTMMAMTLVPQSKEKGRERLKVIQKAAVGDEPDIQECKAQCASIDALINRNILWRGQIAFYIQGESVNEIESSTDMLRSAFNRQGLHLRFVSNSDQVAPLDSFLRWLPMNYNPANDPHYWYCGWVWLEDMMRLSPLFGRSTGTGSNTFSFFNRGGELLGFDPLEDYLSNAHLVLFGPSGSGKSATLVGMCLRLLAIHRPRLFIIEAGNSFGLLGDFCERYGLSVNRIEVKASSPGAMAPFADARHLVGKDLPQISNDEALKPENLNNDDSPDDEERDILGELEIMARLMITGGEKRELDDYRRADSSMVRQALKQAAEQCHREDVMVRPTHVKNALLAFSQDNNYPQERQQRARTMADSMAFFCEGLEGKIFDRDGAPWPEVDVTIIDLGLYAKEGYDAQLATAYISLINKINYIAERDQYDGIPIVALTDEGHLFSANALLAPYGNKITKMWRKLEAWNWVATQDLADYPLSSRKMLNNSEWWIMLNMSEDELNTLKTFKKLNPEEEDLIRSMTAEDGKFKEGVVMGMNDTLLSRFCVVPPALYLALGETDGKAKKKRADFMAEHGCSELDAALLKANQIEQARERYQGEVW</sequence>
<comment type="caution">
    <text evidence="1">The sequence shown here is derived from an EMBL/GenBank/DDBJ whole genome shotgun (WGS) entry which is preliminary data.</text>
</comment>
<dbReference type="Gene3D" id="3.40.50.300">
    <property type="entry name" value="P-loop containing nucleotide triphosphate hydrolases"/>
    <property type="match status" value="2"/>
</dbReference>
<accession>A0A2T3JAD2</accession>
<dbReference type="OrthoDB" id="5555485at2"/>
<dbReference type="Pfam" id="PF11130">
    <property type="entry name" value="TraC_F_IV"/>
    <property type="match status" value="1"/>
</dbReference>
<proteinExistence type="predicted"/>
<name>A0A2T3JAD2_9GAMM</name>
<dbReference type="Proteomes" id="UP000240987">
    <property type="component" value="Unassembled WGS sequence"/>
</dbReference>
<dbReference type="InterPro" id="IPR027417">
    <property type="entry name" value="P-loop_NTPase"/>
</dbReference>
<keyword evidence="2" id="KW-1185">Reference proteome</keyword>
<dbReference type="SUPFAM" id="SSF52540">
    <property type="entry name" value="P-loop containing nucleoside triphosphate hydrolases"/>
    <property type="match status" value="1"/>
</dbReference>
<dbReference type="NCBIfam" id="TIGR03744">
    <property type="entry name" value="traC_PFL_4706"/>
    <property type="match status" value="1"/>
</dbReference>
<protein>
    <submittedName>
        <fullName evidence="1">Conjugative transfer ATPase</fullName>
    </submittedName>
</protein>
<gene>
    <name evidence="1" type="ORF">C9J12_21110</name>
</gene>